<dbReference type="PROSITE" id="PS50887">
    <property type="entry name" value="GGDEF"/>
    <property type="match status" value="1"/>
</dbReference>
<keyword evidence="2" id="KW-0812">Transmembrane</keyword>
<reference evidence="6" key="1">
    <citation type="journal article" date="2019" name="Int. J. Syst. Evol. Microbiol.">
        <title>The Global Catalogue of Microorganisms (GCM) 10K type strain sequencing project: providing services to taxonomists for standard genome sequencing and annotation.</title>
        <authorList>
            <consortium name="The Broad Institute Genomics Platform"/>
            <consortium name="The Broad Institute Genome Sequencing Center for Infectious Disease"/>
            <person name="Wu L."/>
            <person name="Ma J."/>
        </authorList>
    </citation>
    <scope>NUCLEOTIDE SEQUENCE [LARGE SCALE GENOMIC DNA]</scope>
    <source>
        <strain evidence="6">KCTC 42424</strain>
    </source>
</reference>
<protein>
    <submittedName>
        <fullName evidence="5">7TM diverse intracellular signaling domain-containing protein</fullName>
    </submittedName>
</protein>
<evidence type="ECO:0000256" key="3">
    <source>
        <dbReference type="SAM" id="SignalP"/>
    </source>
</evidence>
<keyword evidence="2" id="KW-0472">Membrane</keyword>
<dbReference type="Pfam" id="PF07695">
    <property type="entry name" value="7TMR-DISM_7TM"/>
    <property type="match status" value="1"/>
</dbReference>
<dbReference type="InterPro" id="IPR052163">
    <property type="entry name" value="DGC-Regulatory_Protein"/>
</dbReference>
<dbReference type="InterPro" id="IPR011622">
    <property type="entry name" value="7TMR_DISM_rcpt_extracell_dom2"/>
</dbReference>
<organism evidence="5 6">
    <name type="scientific">Bacterioplanoides pacificum</name>
    <dbReference type="NCBI Taxonomy" id="1171596"/>
    <lineage>
        <taxon>Bacteria</taxon>
        <taxon>Pseudomonadati</taxon>
        <taxon>Pseudomonadota</taxon>
        <taxon>Gammaproteobacteria</taxon>
        <taxon>Oceanospirillales</taxon>
        <taxon>Oceanospirillaceae</taxon>
        <taxon>Bacterioplanoides</taxon>
    </lineage>
</organism>
<feature type="signal peptide" evidence="3">
    <location>
        <begin position="1"/>
        <end position="30"/>
    </location>
</feature>
<dbReference type="Gene3D" id="3.30.70.270">
    <property type="match status" value="1"/>
</dbReference>
<dbReference type="InterPro" id="IPR029787">
    <property type="entry name" value="Nucleotide_cyclase"/>
</dbReference>
<dbReference type="InterPro" id="IPR000160">
    <property type="entry name" value="GGDEF_dom"/>
</dbReference>
<dbReference type="RefSeq" id="WP_376865113.1">
    <property type="nucleotide sequence ID" value="NZ_JBHRYB010000005.1"/>
</dbReference>
<keyword evidence="2" id="KW-1133">Transmembrane helix</keyword>
<feature type="region of interest" description="Disordered" evidence="1">
    <location>
        <begin position="33"/>
        <end position="53"/>
    </location>
</feature>
<comment type="caution">
    <text evidence="5">The sequence shown here is derived from an EMBL/GenBank/DDBJ whole genome shotgun (WGS) entry which is preliminary data.</text>
</comment>
<feature type="transmembrane region" description="Helical" evidence="2">
    <location>
        <begin position="337"/>
        <end position="356"/>
    </location>
</feature>
<evidence type="ECO:0000313" key="5">
    <source>
        <dbReference type="EMBL" id="MFC3679421.1"/>
    </source>
</evidence>
<feature type="chain" id="PRO_5046830988" evidence="3">
    <location>
        <begin position="31"/>
        <end position="640"/>
    </location>
</feature>
<dbReference type="PANTHER" id="PTHR46663">
    <property type="entry name" value="DIGUANYLATE CYCLASE DGCT-RELATED"/>
    <property type="match status" value="1"/>
</dbReference>
<proteinExistence type="predicted"/>
<dbReference type="SMART" id="SM00267">
    <property type="entry name" value="GGDEF"/>
    <property type="match status" value="1"/>
</dbReference>
<dbReference type="SUPFAM" id="SSF55073">
    <property type="entry name" value="Nucleotide cyclase"/>
    <property type="match status" value="1"/>
</dbReference>
<accession>A0ABV7VPF9</accession>
<evidence type="ECO:0000259" key="4">
    <source>
        <dbReference type="PROSITE" id="PS50887"/>
    </source>
</evidence>
<sequence length="640" mass="70601">MSRFPLFNHRYTTALGLLLCLWCSAQTSIAQPDDTAWPDPDNDAQPGNNAQPGNDALLLHSGLSQTELLPYLSYWRDPQGNQSLASVLAQANFRPASELPGLNLGYTPGAVWLRLSLQGQADIQRWLLEMDYSYLDDIQLYVVNAQGEQQAYRAGRHIAMQHWPIAARTPRFPLQLADGEHITLYLRAQTHASLALSFHIRSESESHLKSRQQLFFQALYFGILLALGLYNLLLWTSIRQPSFLLYSLFELSFGLAASSMNGIAPLLLWPEAKAAADFVVPTFYTLATMLGVLFARSFLQLQQVSLRWHLFLSGIAVLLCGATLATLLVPAQLALKIMGLAGLITTVSLLAAGIAAMRYRVHAAGIFVTAWWLLLVGTSLLSIRNAGLLPSNILTVYSMQIGSALEMLLLSFALGARFNRMKMEKEQAQQALVSTLRQQERTLEQRVIQRTEELLEAKARLEHLVTHDPLTGLLNRSGLRQHFSLMQQGENTSGSVAAILIDLDGFKPVNDTHGHEAGDQLLQQVAKQLTHAVAEGDVCARLGGDEFVVLARHRNHHELLSLCEQLGQQIAQPHDLQLPHSHASVSVQASIGACNASLVRCDLSDLLRRADDAMYRVKRSGKNGVCINGPVHDQASSKVN</sequence>
<dbReference type="InterPro" id="IPR011623">
    <property type="entry name" value="7TMR_DISM_rcpt_extracell_dom1"/>
</dbReference>
<dbReference type="InterPro" id="IPR043128">
    <property type="entry name" value="Rev_trsase/Diguanyl_cyclase"/>
</dbReference>
<evidence type="ECO:0000256" key="1">
    <source>
        <dbReference type="SAM" id="MobiDB-lite"/>
    </source>
</evidence>
<dbReference type="Pfam" id="PF07696">
    <property type="entry name" value="7TMR-DISMED2"/>
    <property type="match status" value="1"/>
</dbReference>
<dbReference type="NCBIfam" id="TIGR00254">
    <property type="entry name" value="GGDEF"/>
    <property type="match status" value="1"/>
</dbReference>
<feature type="transmembrane region" description="Helical" evidence="2">
    <location>
        <begin position="214"/>
        <end position="236"/>
    </location>
</feature>
<dbReference type="CDD" id="cd01949">
    <property type="entry name" value="GGDEF"/>
    <property type="match status" value="1"/>
</dbReference>
<feature type="domain" description="GGDEF" evidence="4">
    <location>
        <begin position="494"/>
        <end position="630"/>
    </location>
</feature>
<feature type="transmembrane region" description="Helical" evidence="2">
    <location>
        <begin position="243"/>
        <end position="266"/>
    </location>
</feature>
<dbReference type="Gene3D" id="2.60.40.2380">
    <property type="match status" value="1"/>
</dbReference>
<feature type="transmembrane region" description="Helical" evidence="2">
    <location>
        <begin position="395"/>
        <end position="416"/>
    </location>
</feature>
<feature type="transmembrane region" description="Helical" evidence="2">
    <location>
        <begin position="278"/>
        <end position="298"/>
    </location>
</feature>
<evidence type="ECO:0000256" key="2">
    <source>
        <dbReference type="SAM" id="Phobius"/>
    </source>
</evidence>
<dbReference type="Proteomes" id="UP001595722">
    <property type="component" value="Unassembled WGS sequence"/>
</dbReference>
<keyword evidence="3" id="KW-0732">Signal</keyword>
<dbReference type="PANTHER" id="PTHR46663:SF2">
    <property type="entry name" value="GGDEF DOMAIN-CONTAINING PROTEIN"/>
    <property type="match status" value="1"/>
</dbReference>
<name>A0ABV7VPF9_9GAMM</name>
<gene>
    <name evidence="5" type="ORF">ACFOMG_04755</name>
</gene>
<feature type="transmembrane region" description="Helical" evidence="2">
    <location>
        <begin position="310"/>
        <end position="331"/>
    </location>
</feature>
<keyword evidence="6" id="KW-1185">Reference proteome</keyword>
<feature type="transmembrane region" description="Helical" evidence="2">
    <location>
        <begin position="363"/>
        <end position="383"/>
    </location>
</feature>
<evidence type="ECO:0000313" key="6">
    <source>
        <dbReference type="Proteomes" id="UP001595722"/>
    </source>
</evidence>
<dbReference type="Pfam" id="PF00990">
    <property type="entry name" value="GGDEF"/>
    <property type="match status" value="1"/>
</dbReference>
<dbReference type="EMBL" id="JBHRYB010000005">
    <property type="protein sequence ID" value="MFC3679421.1"/>
    <property type="molecule type" value="Genomic_DNA"/>
</dbReference>